<proteinExistence type="predicted"/>
<dbReference type="EMBL" id="BTGU01000604">
    <property type="protein sequence ID" value="GMN68393.1"/>
    <property type="molecule type" value="Genomic_DNA"/>
</dbReference>
<evidence type="ECO:0000313" key="1">
    <source>
        <dbReference type="EMBL" id="GMN68393.1"/>
    </source>
</evidence>
<reference evidence="1" key="1">
    <citation type="submission" date="2023-07" db="EMBL/GenBank/DDBJ databases">
        <title>draft genome sequence of fig (Ficus carica).</title>
        <authorList>
            <person name="Takahashi T."/>
            <person name="Nishimura K."/>
        </authorList>
    </citation>
    <scope>NUCLEOTIDE SEQUENCE</scope>
</reference>
<evidence type="ECO:0000313" key="2">
    <source>
        <dbReference type="Proteomes" id="UP001187192"/>
    </source>
</evidence>
<comment type="caution">
    <text evidence="1">The sequence shown here is derived from an EMBL/GenBank/DDBJ whole genome shotgun (WGS) entry which is preliminary data.</text>
</comment>
<sequence>MCATSSVSVVSSLDMIVLEYNELQFLSEFWQRKGLSIEYERSLFAIEQGKELKKPPLKALLFKEKLERLLALPNREWDEINIPKRLRASSLWKDFIELKTGIIKRIRSWVDWPFVIRGALRRLFDTPLFIESLTDEEALIAELALDTMKVGFPDPKDLLAKKKA</sequence>
<dbReference type="Proteomes" id="UP001187192">
    <property type="component" value="Unassembled WGS sequence"/>
</dbReference>
<protein>
    <submittedName>
        <fullName evidence="1">Uncharacterized protein</fullName>
    </submittedName>
</protein>
<accession>A0AA88E672</accession>
<gene>
    <name evidence="1" type="ORF">TIFTF001_037449</name>
</gene>
<dbReference type="AlphaFoldDB" id="A0AA88E672"/>
<name>A0AA88E672_FICCA</name>
<organism evidence="1 2">
    <name type="scientific">Ficus carica</name>
    <name type="common">Common fig</name>
    <dbReference type="NCBI Taxonomy" id="3494"/>
    <lineage>
        <taxon>Eukaryota</taxon>
        <taxon>Viridiplantae</taxon>
        <taxon>Streptophyta</taxon>
        <taxon>Embryophyta</taxon>
        <taxon>Tracheophyta</taxon>
        <taxon>Spermatophyta</taxon>
        <taxon>Magnoliopsida</taxon>
        <taxon>eudicotyledons</taxon>
        <taxon>Gunneridae</taxon>
        <taxon>Pentapetalae</taxon>
        <taxon>rosids</taxon>
        <taxon>fabids</taxon>
        <taxon>Rosales</taxon>
        <taxon>Moraceae</taxon>
        <taxon>Ficeae</taxon>
        <taxon>Ficus</taxon>
    </lineage>
</organism>
<keyword evidence="2" id="KW-1185">Reference proteome</keyword>